<dbReference type="EMBL" id="JACEIK010001146">
    <property type="protein sequence ID" value="MCD7466465.1"/>
    <property type="molecule type" value="Genomic_DNA"/>
</dbReference>
<proteinExistence type="predicted"/>
<accession>A0ABS8T693</accession>
<name>A0ABS8T693_DATST</name>
<feature type="region of interest" description="Disordered" evidence="1">
    <location>
        <begin position="131"/>
        <end position="156"/>
    </location>
</feature>
<evidence type="ECO:0000256" key="1">
    <source>
        <dbReference type="SAM" id="MobiDB-lite"/>
    </source>
</evidence>
<protein>
    <submittedName>
        <fullName evidence="2">Uncharacterized protein</fullName>
    </submittedName>
</protein>
<sequence>MRKLMWWCTWSIDDEEFKNLLNKLEKLDKDVAIDLEKELNKLQKKDKGKENTGQATIESQQSGHTSRSNCYEPELDTQQSQQSVFDTHIGTQQSTTHEIQISNHEDPSLMPKVIYEELTLLAMRKTKIRPPTGGRRIKFTGVSTPTNLPYSPTKTI</sequence>
<comment type="caution">
    <text evidence="2">The sequence shown here is derived from an EMBL/GenBank/DDBJ whole genome shotgun (WGS) entry which is preliminary data.</text>
</comment>
<evidence type="ECO:0000313" key="2">
    <source>
        <dbReference type="EMBL" id="MCD7466465.1"/>
    </source>
</evidence>
<gene>
    <name evidence="2" type="ORF">HAX54_003201</name>
</gene>
<feature type="compositionally biased region" description="Polar residues" evidence="1">
    <location>
        <begin position="141"/>
        <end position="156"/>
    </location>
</feature>
<dbReference type="Proteomes" id="UP000823775">
    <property type="component" value="Unassembled WGS sequence"/>
</dbReference>
<evidence type="ECO:0000313" key="3">
    <source>
        <dbReference type="Proteomes" id="UP000823775"/>
    </source>
</evidence>
<feature type="compositionally biased region" description="Polar residues" evidence="1">
    <location>
        <begin position="51"/>
        <end position="69"/>
    </location>
</feature>
<feature type="region of interest" description="Disordered" evidence="1">
    <location>
        <begin position="44"/>
        <end position="83"/>
    </location>
</feature>
<reference evidence="2 3" key="1">
    <citation type="journal article" date="2021" name="BMC Genomics">
        <title>Datura genome reveals duplications of psychoactive alkaloid biosynthetic genes and high mutation rate following tissue culture.</title>
        <authorList>
            <person name="Rajewski A."/>
            <person name="Carter-House D."/>
            <person name="Stajich J."/>
            <person name="Litt A."/>
        </authorList>
    </citation>
    <scope>NUCLEOTIDE SEQUENCE [LARGE SCALE GENOMIC DNA]</scope>
    <source>
        <strain evidence="2">AR-01</strain>
    </source>
</reference>
<keyword evidence="3" id="KW-1185">Reference proteome</keyword>
<organism evidence="2 3">
    <name type="scientific">Datura stramonium</name>
    <name type="common">Jimsonweed</name>
    <name type="synonym">Common thornapple</name>
    <dbReference type="NCBI Taxonomy" id="4076"/>
    <lineage>
        <taxon>Eukaryota</taxon>
        <taxon>Viridiplantae</taxon>
        <taxon>Streptophyta</taxon>
        <taxon>Embryophyta</taxon>
        <taxon>Tracheophyta</taxon>
        <taxon>Spermatophyta</taxon>
        <taxon>Magnoliopsida</taxon>
        <taxon>eudicotyledons</taxon>
        <taxon>Gunneridae</taxon>
        <taxon>Pentapetalae</taxon>
        <taxon>asterids</taxon>
        <taxon>lamiids</taxon>
        <taxon>Solanales</taxon>
        <taxon>Solanaceae</taxon>
        <taxon>Solanoideae</taxon>
        <taxon>Datureae</taxon>
        <taxon>Datura</taxon>
    </lineage>
</organism>